<evidence type="ECO:0000259" key="1">
    <source>
        <dbReference type="Pfam" id="PF13910"/>
    </source>
</evidence>
<dbReference type="OrthoDB" id="1123152at2"/>
<accession>A0A495IZ53</accession>
<reference evidence="2 3" key="1">
    <citation type="submission" date="2018-10" db="EMBL/GenBank/DDBJ databases">
        <title>Genomic Encyclopedia of Archaeal and Bacterial Type Strains, Phase II (KMG-II): from individual species to whole genera.</title>
        <authorList>
            <person name="Goeker M."/>
        </authorList>
    </citation>
    <scope>NUCLEOTIDE SEQUENCE [LARGE SCALE GENOMIC DNA]</scope>
    <source>
        <strain evidence="2 3">DSM 18602</strain>
    </source>
</reference>
<dbReference type="EMBL" id="RBKU01000001">
    <property type="protein sequence ID" value="RKR81996.1"/>
    <property type="molecule type" value="Genomic_DNA"/>
</dbReference>
<gene>
    <name evidence="2" type="ORF">BDD43_2160</name>
</gene>
<proteinExistence type="predicted"/>
<comment type="caution">
    <text evidence="2">The sequence shown here is derived from an EMBL/GenBank/DDBJ whole genome shotgun (WGS) entry which is preliminary data.</text>
</comment>
<dbReference type="AlphaFoldDB" id="A0A495IZ53"/>
<sequence length="188" mass="21998">MVNKMKKSKRDFVAEGLDYFNHTWFQNELVKTALSDTQFTHRWMTSLRPALEILLKVNITDKEKLLTPEEQMAFDQLAVKFEGLLRDLCGMAGLTTIKVREDQTVNKDVNELLQSPELQTKFKKDDLDFWLYTFTACGYNIRNNVAHAFYYDHNYTVALSNILLVAYVRLAKYNDIVRKAMKISEIQK</sequence>
<feature type="domain" description="DUF4209" evidence="1">
    <location>
        <begin position="82"/>
        <end position="169"/>
    </location>
</feature>
<dbReference type="Pfam" id="PF13910">
    <property type="entry name" value="DUF4209"/>
    <property type="match status" value="1"/>
</dbReference>
<evidence type="ECO:0000313" key="2">
    <source>
        <dbReference type="EMBL" id="RKR81996.1"/>
    </source>
</evidence>
<name>A0A495IZ53_9SPHI</name>
<organism evidence="2 3">
    <name type="scientific">Mucilaginibacter gracilis</name>
    <dbReference type="NCBI Taxonomy" id="423350"/>
    <lineage>
        <taxon>Bacteria</taxon>
        <taxon>Pseudomonadati</taxon>
        <taxon>Bacteroidota</taxon>
        <taxon>Sphingobacteriia</taxon>
        <taxon>Sphingobacteriales</taxon>
        <taxon>Sphingobacteriaceae</taxon>
        <taxon>Mucilaginibacter</taxon>
    </lineage>
</organism>
<protein>
    <submittedName>
        <fullName evidence="2">Uncharacterized protein DUF4209</fullName>
    </submittedName>
</protein>
<dbReference type="Proteomes" id="UP000268007">
    <property type="component" value="Unassembled WGS sequence"/>
</dbReference>
<keyword evidence="3" id="KW-1185">Reference proteome</keyword>
<evidence type="ECO:0000313" key="3">
    <source>
        <dbReference type="Proteomes" id="UP000268007"/>
    </source>
</evidence>
<dbReference type="InterPro" id="IPR025209">
    <property type="entry name" value="DUF4209"/>
</dbReference>